<sequence>MKSTLLTSSVITPMLSIVVAPSLNKAWIRIVHVGVSLSSHSFKPAYYE</sequence>
<name>A0A8S5TMP9_9CAUD</name>
<evidence type="ECO:0000313" key="1">
    <source>
        <dbReference type="EMBL" id="DAF64306.1"/>
    </source>
</evidence>
<reference evidence="1" key="1">
    <citation type="journal article" date="2021" name="Proc. Natl. Acad. Sci. U.S.A.">
        <title>A Catalog of Tens of Thousands of Viruses from Human Metagenomes Reveals Hidden Associations with Chronic Diseases.</title>
        <authorList>
            <person name="Tisza M.J."/>
            <person name="Buck C.B."/>
        </authorList>
    </citation>
    <scope>NUCLEOTIDE SEQUENCE</scope>
    <source>
        <strain evidence="1">Ct2m58</strain>
    </source>
</reference>
<organism evidence="1">
    <name type="scientific">Podoviridae sp. ct2m58</name>
    <dbReference type="NCBI Taxonomy" id="2827721"/>
    <lineage>
        <taxon>Viruses</taxon>
        <taxon>Duplodnaviria</taxon>
        <taxon>Heunggongvirae</taxon>
        <taxon>Uroviricota</taxon>
        <taxon>Caudoviricetes</taxon>
    </lineage>
</organism>
<dbReference type="EMBL" id="BK032856">
    <property type="protein sequence ID" value="DAF64306.1"/>
    <property type="molecule type" value="Genomic_DNA"/>
</dbReference>
<protein>
    <submittedName>
        <fullName evidence="1">Uncharacterized protein</fullName>
    </submittedName>
</protein>
<accession>A0A8S5TMP9</accession>
<proteinExistence type="predicted"/>